<reference evidence="1 2" key="1">
    <citation type="submission" date="2024-08" db="EMBL/GenBank/DDBJ databases">
        <title>Genome sequence of Streptomyces aureus CACIA-1.46HGO.</title>
        <authorList>
            <person name="Evangelista-Martinez Z."/>
        </authorList>
    </citation>
    <scope>NUCLEOTIDE SEQUENCE [LARGE SCALE GENOMIC DNA]</scope>
    <source>
        <strain evidence="1 2">CACIA-1.46HGO</strain>
    </source>
</reference>
<dbReference type="Proteomes" id="UP001571476">
    <property type="component" value="Unassembled WGS sequence"/>
</dbReference>
<comment type="caution">
    <text evidence="1">The sequence shown here is derived from an EMBL/GenBank/DDBJ whole genome shotgun (WGS) entry which is preliminary data.</text>
</comment>
<gene>
    <name evidence="1" type="ORF">ACEG43_23535</name>
</gene>
<keyword evidence="1" id="KW-0378">Hydrolase</keyword>
<dbReference type="Gene3D" id="3.40.50.1820">
    <property type="entry name" value="alpha/beta hydrolase"/>
    <property type="match status" value="1"/>
</dbReference>
<protein>
    <submittedName>
        <fullName evidence="1">Alpha/beta fold hydrolase</fullName>
    </submittedName>
</protein>
<keyword evidence="2" id="KW-1185">Reference proteome</keyword>
<proteinExistence type="predicted"/>
<evidence type="ECO:0000313" key="2">
    <source>
        <dbReference type="Proteomes" id="UP001571476"/>
    </source>
</evidence>
<accession>A0ABV4SKY4</accession>
<sequence>MAEFAQPFPDAEFVVRSGAGHFPWLDDAAWFVTATAGFLE</sequence>
<dbReference type="GO" id="GO:0016787">
    <property type="term" value="F:hydrolase activity"/>
    <property type="evidence" value="ECO:0007669"/>
    <property type="project" value="UniProtKB-KW"/>
</dbReference>
<evidence type="ECO:0000313" key="1">
    <source>
        <dbReference type="EMBL" id="MFA3839110.1"/>
    </source>
</evidence>
<dbReference type="SUPFAM" id="SSF53474">
    <property type="entry name" value="alpha/beta-Hydrolases"/>
    <property type="match status" value="1"/>
</dbReference>
<organism evidence="1 2">
    <name type="scientific">Streptomyces aureus</name>
    <dbReference type="NCBI Taxonomy" id="193461"/>
    <lineage>
        <taxon>Bacteria</taxon>
        <taxon>Bacillati</taxon>
        <taxon>Actinomycetota</taxon>
        <taxon>Actinomycetes</taxon>
        <taxon>Kitasatosporales</taxon>
        <taxon>Streptomycetaceae</taxon>
        <taxon>Streptomyces</taxon>
    </lineage>
</organism>
<dbReference type="InterPro" id="IPR029058">
    <property type="entry name" value="AB_hydrolase_fold"/>
</dbReference>
<name>A0ABV4SKY4_9ACTN</name>
<dbReference type="EMBL" id="JBGOSP010000011">
    <property type="protein sequence ID" value="MFA3839110.1"/>
    <property type="molecule type" value="Genomic_DNA"/>
</dbReference>
<dbReference type="RefSeq" id="WP_372564024.1">
    <property type="nucleotide sequence ID" value="NZ_JBGOSP010000011.1"/>
</dbReference>